<proteinExistence type="predicted"/>
<dbReference type="Proteomes" id="UP000567179">
    <property type="component" value="Unassembled WGS sequence"/>
</dbReference>
<evidence type="ECO:0000313" key="2">
    <source>
        <dbReference type="EMBL" id="KAF5318033.1"/>
    </source>
</evidence>
<name>A0A8H5B7L2_9AGAR</name>
<dbReference type="AlphaFoldDB" id="A0A8H5B7L2"/>
<keyword evidence="3" id="KW-1185">Reference proteome</keyword>
<protein>
    <submittedName>
        <fullName evidence="2">Uncharacterized protein</fullName>
    </submittedName>
</protein>
<feature type="compositionally biased region" description="Basic and acidic residues" evidence="1">
    <location>
        <begin position="98"/>
        <end position="114"/>
    </location>
</feature>
<feature type="region of interest" description="Disordered" evidence="1">
    <location>
        <begin position="72"/>
        <end position="121"/>
    </location>
</feature>
<gene>
    <name evidence="2" type="ORF">D9619_012104</name>
</gene>
<accession>A0A8H5B7L2</accession>
<reference evidence="2 3" key="1">
    <citation type="journal article" date="2020" name="ISME J.">
        <title>Uncovering the hidden diversity of litter-decomposition mechanisms in mushroom-forming fungi.</title>
        <authorList>
            <person name="Floudas D."/>
            <person name="Bentzer J."/>
            <person name="Ahren D."/>
            <person name="Johansson T."/>
            <person name="Persson P."/>
            <person name="Tunlid A."/>
        </authorList>
    </citation>
    <scope>NUCLEOTIDE SEQUENCE [LARGE SCALE GENOMIC DNA]</scope>
    <source>
        <strain evidence="2 3">CBS 101986</strain>
    </source>
</reference>
<evidence type="ECO:0000256" key="1">
    <source>
        <dbReference type="SAM" id="MobiDB-lite"/>
    </source>
</evidence>
<sequence length="540" mass="60258">MSLTTLPTELIIEIVSFGLDDMDTLLRLVSTCRHLCLALWPLYTARRSLILQEYWARFQKLLKGPHPTVKLAVDEDEDSDEYDSDSDEYDDDDDIDSEVYHPPDEQYTKERPEADTTPYSSTADPFSVAYARVTIYLDTADDETRKLLRFFVRRVPSIDSLTLDFGRAADIRDLVALITVSAQIPDLDLTIRGGRLTGHDDWQSGPFNPLPAVPEGDTKNPEDYAYALRRPRTVHLALSCAPQRISSLTIEADAMFIASMYPITLHLLTLAPLTSLALHRLYLDAFNWSQILPALTLPHLADLALTGLELASHDLVPFLARHAGTLTALDLARTPAIAMTLRLLRPTAFDLPHLATLRADPSYLIPLLQHHLLGRLQALRAVALALPARMALVLRAMPADLPPELDDLAFRDLDDFYAVYASLARCSRLTTLELEDLRHNGFVEWVLASTSTGTSTPTCFPRTVQEIVMTDGDLLIRRGTVLPLAQWMRLHCPAWQAAAAGRAVVSKYSLPTDPAVEEMVRTFFSVVFPGMVSLQYKMGP</sequence>
<comment type="caution">
    <text evidence="2">The sequence shown here is derived from an EMBL/GenBank/DDBJ whole genome shotgun (WGS) entry which is preliminary data.</text>
</comment>
<dbReference type="OrthoDB" id="3071324at2759"/>
<organism evidence="2 3">
    <name type="scientific">Psilocybe cf. subviscida</name>
    <dbReference type="NCBI Taxonomy" id="2480587"/>
    <lineage>
        <taxon>Eukaryota</taxon>
        <taxon>Fungi</taxon>
        <taxon>Dikarya</taxon>
        <taxon>Basidiomycota</taxon>
        <taxon>Agaricomycotina</taxon>
        <taxon>Agaricomycetes</taxon>
        <taxon>Agaricomycetidae</taxon>
        <taxon>Agaricales</taxon>
        <taxon>Agaricineae</taxon>
        <taxon>Strophariaceae</taxon>
        <taxon>Psilocybe</taxon>
    </lineage>
</organism>
<feature type="compositionally biased region" description="Acidic residues" evidence="1">
    <location>
        <begin position="74"/>
        <end position="97"/>
    </location>
</feature>
<evidence type="ECO:0000313" key="3">
    <source>
        <dbReference type="Proteomes" id="UP000567179"/>
    </source>
</evidence>
<dbReference type="EMBL" id="JAACJJ010000031">
    <property type="protein sequence ID" value="KAF5318033.1"/>
    <property type="molecule type" value="Genomic_DNA"/>
</dbReference>